<proteinExistence type="predicted"/>
<gene>
    <name evidence="2" type="ORF">Tco025E_10130</name>
</gene>
<reference evidence="2 3" key="1">
    <citation type="journal article" date="2018" name="BMC Genomics">
        <title>Genomic comparison of Trypanosoma conorhini and Trypanosoma rangeli to Trypanosoma cruzi strains of high and low virulence.</title>
        <authorList>
            <person name="Bradwell K.R."/>
            <person name="Koparde V.N."/>
            <person name="Matveyev A.V."/>
            <person name="Serrano M.G."/>
            <person name="Alves J.M."/>
            <person name="Parikh H."/>
            <person name="Huang B."/>
            <person name="Lee V."/>
            <person name="Espinosa-Alvarez O."/>
            <person name="Ortiz P.A."/>
            <person name="Costa-Martins A.G."/>
            <person name="Teixeira M.M."/>
            <person name="Buck G.A."/>
        </authorList>
    </citation>
    <scope>NUCLEOTIDE SEQUENCE [LARGE SCALE GENOMIC DNA]</scope>
    <source>
        <strain evidence="2 3">025E</strain>
    </source>
</reference>
<dbReference type="AlphaFoldDB" id="A0A422MPS0"/>
<name>A0A422MPS0_9TRYP</name>
<feature type="compositionally biased region" description="Basic residues" evidence="1">
    <location>
        <begin position="285"/>
        <end position="298"/>
    </location>
</feature>
<sequence>FGSLSDAHGEAGSDVFDCMTRWAAHRSCGRANGHPCVEPGQARRAQLLGCVALRPVPRLVGAVKWGDVAALRVRGVACAARGGILARTSSWRRRLRARRGLEGVCAWGVRSDPLLSRGDARHCGGNQGEARHPTGWAAFSEEALAPRLYWGPALVRSRAPRGAKFPGEPEPPAAPNFAAGSCRRLRPTPEPFPGALRARGEPAPPRKSPAGTGNRRRTRRFSAGAAGAGFWRRRESSPHAGAASGQRRKKSKEANGRASLQRPPRAVTRRWAAPRAFPRFARDERKRRRERRGAQARR</sequence>
<feature type="compositionally biased region" description="Low complexity" evidence="1">
    <location>
        <begin position="269"/>
        <end position="279"/>
    </location>
</feature>
<feature type="non-terminal residue" evidence="2">
    <location>
        <position position="1"/>
    </location>
</feature>
<evidence type="ECO:0000256" key="1">
    <source>
        <dbReference type="SAM" id="MobiDB-lite"/>
    </source>
</evidence>
<accession>A0A422MPS0</accession>
<feature type="region of interest" description="Disordered" evidence="1">
    <location>
        <begin position="159"/>
        <end position="298"/>
    </location>
</feature>
<keyword evidence="3" id="KW-1185">Reference proteome</keyword>
<evidence type="ECO:0000313" key="3">
    <source>
        <dbReference type="Proteomes" id="UP000284403"/>
    </source>
</evidence>
<dbReference type="Proteomes" id="UP000284403">
    <property type="component" value="Unassembled WGS sequence"/>
</dbReference>
<evidence type="ECO:0000313" key="2">
    <source>
        <dbReference type="EMBL" id="RNE95190.1"/>
    </source>
</evidence>
<organism evidence="2 3">
    <name type="scientific">Trypanosoma conorhini</name>
    <dbReference type="NCBI Taxonomy" id="83891"/>
    <lineage>
        <taxon>Eukaryota</taxon>
        <taxon>Discoba</taxon>
        <taxon>Euglenozoa</taxon>
        <taxon>Kinetoplastea</taxon>
        <taxon>Metakinetoplastina</taxon>
        <taxon>Trypanosomatida</taxon>
        <taxon>Trypanosomatidae</taxon>
        <taxon>Trypanosoma</taxon>
    </lineage>
</organism>
<dbReference type="GeneID" id="40323741"/>
<dbReference type="EMBL" id="MKKU01001497">
    <property type="protein sequence ID" value="RNE95190.1"/>
    <property type="molecule type" value="Genomic_DNA"/>
</dbReference>
<feature type="compositionally biased region" description="Low complexity" evidence="1">
    <location>
        <begin position="221"/>
        <end position="230"/>
    </location>
</feature>
<dbReference type="RefSeq" id="XP_029222968.1">
    <property type="nucleotide sequence ID" value="XM_029376918.1"/>
</dbReference>
<protein>
    <submittedName>
        <fullName evidence="2">Uncharacterized protein</fullName>
    </submittedName>
</protein>
<comment type="caution">
    <text evidence="2">The sequence shown here is derived from an EMBL/GenBank/DDBJ whole genome shotgun (WGS) entry which is preliminary data.</text>
</comment>